<dbReference type="InParanoid" id="M7XCI4"/>
<evidence type="ECO:0000313" key="2">
    <source>
        <dbReference type="EMBL" id="EMS32303.1"/>
    </source>
</evidence>
<dbReference type="InterPro" id="IPR029044">
    <property type="entry name" value="Nucleotide-diphossugar_trans"/>
</dbReference>
<dbReference type="CDD" id="cd00761">
    <property type="entry name" value="Glyco_tranf_GTA_type"/>
    <property type="match status" value="1"/>
</dbReference>
<organism evidence="2 3">
    <name type="scientific">Mariniradius saccharolyticus AK6</name>
    <dbReference type="NCBI Taxonomy" id="1239962"/>
    <lineage>
        <taxon>Bacteria</taxon>
        <taxon>Pseudomonadati</taxon>
        <taxon>Bacteroidota</taxon>
        <taxon>Cytophagia</taxon>
        <taxon>Cytophagales</taxon>
        <taxon>Cyclobacteriaceae</taxon>
        <taxon>Mariniradius</taxon>
    </lineage>
</organism>
<dbReference type="GO" id="GO:0016758">
    <property type="term" value="F:hexosyltransferase activity"/>
    <property type="evidence" value="ECO:0007669"/>
    <property type="project" value="UniProtKB-ARBA"/>
</dbReference>
<accession>M7XCI4</accession>
<dbReference type="SUPFAM" id="SSF53448">
    <property type="entry name" value="Nucleotide-diphospho-sugar transferases"/>
    <property type="match status" value="1"/>
</dbReference>
<dbReference type="FunCoup" id="M7XCI4">
    <property type="interactions" value="83"/>
</dbReference>
<feature type="domain" description="Glycosyltransferase 2-like" evidence="1">
    <location>
        <begin position="2"/>
        <end position="116"/>
    </location>
</feature>
<evidence type="ECO:0000259" key="1">
    <source>
        <dbReference type="Pfam" id="PF00535"/>
    </source>
</evidence>
<dbReference type="Pfam" id="PF00535">
    <property type="entry name" value="Glycos_transf_2"/>
    <property type="match status" value="1"/>
</dbReference>
<reference evidence="2" key="1">
    <citation type="submission" date="2013-01" db="EMBL/GenBank/DDBJ databases">
        <title>Genome assembly of Mariniradius saccharolyticus AK6.</title>
        <authorList>
            <person name="Vaidya B."/>
            <person name="Khatri I."/>
            <person name="Tanuku N.R.S."/>
            <person name="Subramanian S."/>
            <person name="Pinnaka A."/>
        </authorList>
    </citation>
    <scope>NUCLEOTIDE SEQUENCE [LARGE SCALE GENOMIC DNA]</scope>
    <source>
        <strain evidence="2">AK6</strain>
    </source>
</reference>
<gene>
    <name evidence="2" type="ORF">C943_01566</name>
</gene>
<comment type="caution">
    <text evidence="2">The sequence shown here is derived from an EMBL/GenBank/DDBJ whole genome shotgun (WGS) entry which is preliminary data.</text>
</comment>
<dbReference type="AlphaFoldDB" id="M7XCI4"/>
<dbReference type="PANTHER" id="PTHR22916">
    <property type="entry name" value="GLYCOSYLTRANSFERASE"/>
    <property type="match status" value="1"/>
</dbReference>
<dbReference type="eggNOG" id="COG1216">
    <property type="taxonomic scope" value="Bacteria"/>
</dbReference>
<dbReference type="EMBL" id="AMZY02000014">
    <property type="protein sequence ID" value="EMS32303.1"/>
    <property type="molecule type" value="Genomic_DNA"/>
</dbReference>
<dbReference type="PANTHER" id="PTHR22916:SF3">
    <property type="entry name" value="UDP-GLCNAC:BETAGAL BETA-1,3-N-ACETYLGLUCOSAMINYLTRANSFERASE-LIKE PROTEIN 1"/>
    <property type="match status" value="1"/>
</dbReference>
<dbReference type="InterPro" id="IPR001173">
    <property type="entry name" value="Glyco_trans_2-like"/>
</dbReference>
<evidence type="ECO:0000313" key="3">
    <source>
        <dbReference type="Proteomes" id="UP000010953"/>
    </source>
</evidence>
<dbReference type="Gene3D" id="3.90.550.10">
    <property type="entry name" value="Spore Coat Polysaccharide Biosynthesis Protein SpsA, Chain A"/>
    <property type="match status" value="1"/>
</dbReference>
<proteinExistence type="predicted"/>
<dbReference type="STRING" id="1239962.C943_01566"/>
<dbReference type="Proteomes" id="UP000010953">
    <property type="component" value="Unassembled WGS sequence"/>
</dbReference>
<sequence>MNQSIPDFEIIVVDDGSTDKGRELVSSIYGSKVRLISQSNQGVSAARNLGIRNATFEYLAFLDADDRWHPDFLYWMKHVLDKYPGLGMVGSSYSSNGLPSKIEDPKISLIEDYFGQADYNTLFTSSSTVLHKSFFREKVGFKPDLIKGEDVDVWFRAFDWFKKACYIHAPLMFYDLNASGSLGAHPKLEQTIFADMYREEYGISDDSPSWLAFRDKYLLLNLFQYFDQAHNFLIGKKLLRQRRNSYPMAYLPYLLPLSFFKFAFHNPRLKKLIRNYLKFCFRYIYI</sequence>
<name>M7XCI4_9BACT</name>
<keyword evidence="3" id="KW-1185">Reference proteome</keyword>
<protein>
    <submittedName>
        <fullName evidence="2">Glycosyltransferase</fullName>
    </submittedName>
</protein>